<gene>
    <name evidence="1" type="ORF">NCTC10661_07570</name>
</gene>
<organism evidence="1 2">
    <name type="scientific">Burkholderia cepacia</name>
    <name type="common">Pseudomonas cepacia</name>
    <dbReference type="NCBI Taxonomy" id="292"/>
    <lineage>
        <taxon>Bacteria</taxon>
        <taxon>Pseudomonadati</taxon>
        <taxon>Pseudomonadota</taxon>
        <taxon>Betaproteobacteria</taxon>
        <taxon>Burkholderiales</taxon>
        <taxon>Burkholderiaceae</taxon>
        <taxon>Burkholderia</taxon>
        <taxon>Burkholderia cepacia complex</taxon>
    </lineage>
</organism>
<reference evidence="1 2" key="1">
    <citation type="submission" date="2018-06" db="EMBL/GenBank/DDBJ databases">
        <authorList>
            <consortium name="Pathogen Informatics"/>
            <person name="Doyle S."/>
        </authorList>
    </citation>
    <scope>NUCLEOTIDE SEQUENCE [LARGE SCALE GENOMIC DNA]</scope>
    <source>
        <strain evidence="1 2">NCTC10661</strain>
    </source>
</reference>
<dbReference type="Proteomes" id="UP000250416">
    <property type="component" value="Unassembled WGS sequence"/>
</dbReference>
<dbReference type="AlphaFoldDB" id="A0AAE8T7T2"/>
<evidence type="ECO:0008006" key="3">
    <source>
        <dbReference type="Google" id="ProtNLM"/>
    </source>
</evidence>
<name>A0AAE8T7T2_BURCE</name>
<comment type="caution">
    <text evidence="1">The sequence shown here is derived from an EMBL/GenBank/DDBJ whole genome shotgun (WGS) entry which is preliminary data.</text>
</comment>
<proteinExistence type="predicted"/>
<dbReference type="EMBL" id="UARD01000060">
    <property type="protein sequence ID" value="SQA62008.1"/>
    <property type="molecule type" value="Genomic_DNA"/>
</dbReference>
<evidence type="ECO:0000313" key="1">
    <source>
        <dbReference type="EMBL" id="SQA62008.1"/>
    </source>
</evidence>
<accession>A0AAE8T7T2</accession>
<protein>
    <recommendedName>
        <fullName evidence="3">RiboL-PSP-HEPN domain-containing protein</fullName>
    </recommendedName>
</protein>
<evidence type="ECO:0000313" key="2">
    <source>
        <dbReference type="Proteomes" id="UP000250416"/>
    </source>
</evidence>
<sequence length="235" mass="26232">MGLNDLYIWTSFARQALVNAKQDQKFLNQERFRVPSKIRGKEVERSPDQLRAIATSAVEHEIYFSVFVYAVAQVEAFVGDILLELLRFDTRRVKTHVKGIDHTAKIDVAELVDASSREELIEKIIKKNLDLFFYAAPSLQMQYFQAVTGAKLTDDLVAQWIEIKATRDIIVHNSGVANSKYTEKAGSLARAGDGETLPMTDQYFSDTIAAMKSLVGKTASAIQADLKKAEKAVGE</sequence>